<dbReference type="RefSeq" id="WP_179906048.1">
    <property type="nucleotide sequence ID" value="NZ_JACBXS010000018.1"/>
</dbReference>
<dbReference type="PANTHER" id="PTHR42928">
    <property type="entry name" value="TRICARBOXYLATE-BINDING PROTEIN"/>
    <property type="match status" value="1"/>
</dbReference>
<gene>
    <name evidence="3" type="ORF">HUK65_10085</name>
</gene>
<keyword evidence="4" id="KW-1185">Reference proteome</keyword>
<dbReference type="AlphaFoldDB" id="A0A7Z0KZA6"/>
<dbReference type="InterPro" id="IPR005064">
    <property type="entry name" value="BUG"/>
</dbReference>
<feature type="chain" id="PRO_5030796783" evidence="2">
    <location>
        <begin position="21"/>
        <end position="316"/>
    </location>
</feature>
<comment type="caution">
    <text evidence="3">The sequence shown here is derived from an EMBL/GenBank/DDBJ whole genome shotgun (WGS) entry which is preliminary data.</text>
</comment>
<dbReference type="Pfam" id="PF03401">
    <property type="entry name" value="TctC"/>
    <property type="match status" value="1"/>
</dbReference>
<reference evidence="3 4" key="1">
    <citation type="journal article" date="2000" name="Arch. Microbiol.">
        <title>Rhodobaca bogoriensis gen. nov. and sp. nov., an alkaliphilic purple nonsulfur bacterium from African Rift Valley soda lakes.</title>
        <authorList>
            <person name="Milford A.D."/>
            <person name="Achenbach L.A."/>
            <person name="Jung D.O."/>
            <person name="Madigan M.T."/>
        </authorList>
    </citation>
    <scope>NUCLEOTIDE SEQUENCE [LARGE SCALE GENOMIC DNA]</scope>
    <source>
        <strain evidence="3 4">2376</strain>
    </source>
</reference>
<protein>
    <submittedName>
        <fullName evidence="3">Tripartite tricarboxylate transporter substrate binding protein</fullName>
    </submittedName>
</protein>
<evidence type="ECO:0000313" key="3">
    <source>
        <dbReference type="EMBL" id="NYS25341.1"/>
    </source>
</evidence>
<dbReference type="PIRSF" id="PIRSF017082">
    <property type="entry name" value="YflP"/>
    <property type="match status" value="1"/>
</dbReference>
<dbReference type="CDD" id="cd07012">
    <property type="entry name" value="PBP2_Bug_TTT"/>
    <property type="match status" value="1"/>
</dbReference>
<dbReference type="EMBL" id="JACBXS010000018">
    <property type="protein sequence ID" value="NYS25341.1"/>
    <property type="molecule type" value="Genomic_DNA"/>
</dbReference>
<dbReference type="InterPro" id="IPR042100">
    <property type="entry name" value="Bug_dom1"/>
</dbReference>
<evidence type="ECO:0000256" key="1">
    <source>
        <dbReference type="ARBA" id="ARBA00006987"/>
    </source>
</evidence>
<dbReference type="SUPFAM" id="SSF53850">
    <property type="entry name" value="Periplasmic binding protein-like II"/>
    <property type="match status" value="1"/>
</dbReference>
<dbReference type="Gene3D" id="3.40.190.150">
    <property type="entry name" value="Bordetella uptake gene, domain 1"/>
    <property type="match status" value="1"/>
</dbReference>
<proteinExistence type="inferred from homology"/>
<evidence type="ECO:0000313" key="4">
    <source>
        <dbReference type="Proteomes" id="UP000529417"/>
    </source>
</evidence>
<dbReference type="PANTHER" id="PTHR42928:SF5">
    <property type="entry name" value="BLR1237 PROTEIN"/>
    <property type="match status" value="1"/>
</dbReference>
<dbReference type="Gene3D" id="3.40.190.10">
    <property type="entry name" value="Periplasmic binding protein-like II"/>
    <property type="match status" value="1"/>
</dbReference>
<accession>A0A7Z0KZA6</accession>
<evidence type="ECO:0000256" key="2">
    <source>
        <dbReference type="SAM" id="SignalP"/>
    </source>
</evidence>
<comment type="similarity">
    <text evidence="1">Belongs to the UPF0065 (bug) family.</text>
</comment>
<name>A0A7Z0KZA6_9RHOB</name>
<sequence>MKLPATTALALILSAGLAQASDFPSGNVTIIVPYSPGGSTDLVSRQLAVDLQEIWGVSVIVENRPGAGSMVGTTALSQAAPDGHTLLVNTAAASTAPAIQSLPFDAETDVTPIKLIGQSAYVMVAGSGVESDTMSEFLEEAAASPKFFATAGVGSSSHFAAELFLQQAGVDGDIIHFSGGGDANTNLMGGHADIYVSNTASVIPYVRNEQVKALGVLGPDRDGLLPDLESSGELGIEGININAWLGMFGPGGMDPDLVARIDADVSTAMQSEGFQALLENNFIVGGESSPEEFAAQYIEEMQLWRDLAEQRGIEAD</sequence>
<dbReference type="Proteomes" id="UP000529417">
    <property type="component" value="Unassembled WGS sequence"/>
</dbReference>
<organism evidence="3 4">
    <name type="scientific">Rhabdonatronobacter sediminivivens</name>
    <dbReference type="NCBI Taxonomy" id="2743469"/>
    <lineage>
        <taxon>Bacteria</taxon>
        <taxon>Pseudomonadati</taxon>
        <taxon>Pseudomonadota</taxon>
        <taxon>Alphaproteobacteria</taxon>
        <taxon>Rhodobacterales</taxon>
        <taxon>Paracoccaceae</taxon>
        <taxon>Rhabdonatronobacter</taxon>
    </lineage>
</organism>
<keyword evidence="2" id="KW-0732">Signal</keyword>
<feature type="signal peptide" evidence="2">
    <location>
        <begin position="1"/>
        <end position="20"/>
    </location>
</feature>